<organism evidence="3 4">
    <name type="scientific">Clostridium punense</name>
    <dbReference type="NCBI Taxonomy" id="1054297"/>
    <lineage>
        <taxon>Bacteria</taxon>
        <taxon>Bacillati</taxon>
        <taxon>Bacillota</taxon>
        <taxon>Clostridia</taxon>
        <taxon>Eubacteriales</taxon>
        <taxon>Clostridiaceae</taxon>
        <taxon>Clostridium</taxon>
    </lineage>
</organism>
<gene>
    <name evidence="3" type="ORF">J2Z44_002129</name>
</gene>
<evidence type="ECO:0000259" key="1">
    <source>
        <dbReference type="Pfam" id="PF02625"/>
    </source>
</evidence>
<protein>
    <submittedName>
        <fullName evidence="3">Xanthine dehydrogenase accessory factor</fullName>
    </submittedName>
</protein>
<keyword evidence="4" id="KW-1185">Reference proteome</keyword>
<dbReference type="InterPro" id="IPR027051">
    <property type="entry name" value="XdhC_Rossmann_dom"/>
</dbReference>
<feature type="domain" description="XdhC Rossmann" evidence="2">
    <location>
        <begin position="99"/>
        <end position="241"/>
    </location>
</feature>
<dbReference type="InterPro" id="IPR052698">
    <property type="entry name" value="MoCofactor_Util/Proc"/>
</dbReference>
<dbReference type="Pfam" id="PF13478">
    <property type="entry name" value="XdhC_C"/>
    <property type="match status" value="1"/>
</dbReference>
<dbReference type="PANTHER" id="PTHR30388">
    <property type="entry name" value="ALDEHYDE OXIDOREDUCTASE MOLYBDENUM COFACTOR ASSEMBLY PROTEIN"/>
    <property type="match status" value="1"/>
</dbReference>
<reference evidence="3 4" key="1">
    <citation type="submission" date="2021-03" db="EMBL/GenBank/DDBJ databases">
        <title>Genomic Encyclopedia of Type Strains, Phase IV (KMG-IV): sequencing the most valuable type-strain genomes for metagenomic binning, comparative biology and taxonomic classification.</title>
        <authorList>
            <person name="Goeker M."/>
        </authorList>
    </citation>
    <scope>NUCLEOTIDE SEQUENCE [LARGE SCALE GENOMIC DNA]</scope>
    <source>
        <strain evidence="3 4">DSM 28650</strain>
    </source>
</reference>
<dbReference type="RefSeq" id="WP_021283698.1">
    <property type="nucleotide sequence ID" value="NZ_JAGGLL010000015.1"/>
</dbReference>
<dbReference type="EMBL" id="JAGGLL010000015">
    <property type="protein sequence ID" value="MBP2022308.1"/>
    <property type="molecule type" value="Genomic_DNA"/>
</dbReference>
<proteinExistence type="predicted"/>
<dbReference type="Gene3D" id="3.40.50.720">
    <property type="entry name" value="NAD(P)-binding Rossmann-like Domain"/>
    <property type="match status" value="1"/>
</dbReference>
<evidence type="ECO:0000313" key="4">
    <source>
        <dbReference type="Proteomes" id="UP001519308"/>
    </source>
</evidence>
<dbReference type="Proteomes" id="UP001519308">
    <property type="component" value="Unassembled WGS sequence"/>
</dbReference>
<dbReference type="PANTHER" id="PTHR30388:SF6">
    <property type="entry name" value="XANTHINE DEHYDROGENASE SUBUNIT A-RELATED"/>
    <property type="match status" value="1"/>
</dbReference>
<evidence type="ECO:0000313" key="3">
    <source>
        <dbReference type="EMBL" id="MBP2022308.1"/>
    </source>
</evidence>
<feature type="domain" description="XdhC- CoxI" evidence="1">
    <location>
        <begin position="279"/>
        <end position="339"/>
    </location>
</feature>
<accession>A0ABS4K3H2</accession>
<evidence type="ECO:0000259" key="2">
    <source>
        <dbReference type="Pfam" id="PF13478"/>
    </source>
</evidence>
<dbReference type="InterPro" id="IPR003777">
    <property type="entry name" value="XdhC_CoxI"/>
</dbReference>
<dbReference type="Pfam" id="PF02625">
    <property type="entry name" value="XdhC_CoxI"/>
    <property type="match status" value="1"/>
</dbReference>
<name>A0ABS4K3H2_9CLOT</name>
<comment type="caution">
    <text evidence="3">The sequence shown here is derived from an EMBL/GenBank/DDBJ whole genome shotgun (WGS) entry which is preliminary data.</text>
</comment>
<sequence length="365" mass="40439">MGTSLNTDDHERLLQLLNHGKKAVMVTKWIYGNKISDYKREQTLLTEEALDMNIKDELSFSEELLERVKKVILTGELQFIDEEEAGITLIESYFPEPKLIILGGGHISKPLVEFASKVGFSVTVVDDRPFFANNSRFPEADKVICEGFDRCFNALNLNSSSFMVIVTRGHRHDMECLKKALNYDTAYLGMIGSKRRIKIVREELLSDGYSKDRLDKLNAPIGLDIDAVTPEEIAISILAQLISYRRRSKAVSGFSKANKPNIVEFNGDIIEELIKNCSEPRALVTIIGTKGSVPRKAGAKMIVYSDGRTTGSIGGGCAEGEVINTARHIIRNGGYEIQQVDMTGAVAEEEGMVCGGIMEVLIEKL</sequence>